<proteinExistence type="predicted"/>
<evidence type="ECO:0000313" key="1">
    <source>
        <dbReference type="EMBL" id="EKU73223.1"/>
    </source>
</evidence>
<dbReference type="HOGENOM" id="CLU_3239810_0_0_5"/>
<keyword evidence="2" id="KW-1185">Reference proteome</keyword>
<dbReference type="AlphaFoldDB" id="K9CMV4"/>
<dbReference type="EMBL" id="AGZU01000016">
    <property type="protein sequence ID" value="EKU73223.1"/>
    <property type="molecule type" value="Genomic_DNA"/>
</dbReference>
<gene>
    <name evidence="1" type="ORF">HMPREF9718_04586</name>
</gene>
<sequence length="43" mass="4789">MLLSQKGTPPDTITFRGQEITCLLEKRSAATQITAIDQDIDIR</sequence>
<comment type="caution">
    <text evidence="1">The sequence shown here is derived from an EMBL/GenBank/DDBJ whole genome shotgun (WGS) entry which is preliminary data.</text>
</comment>
<protein>
    <submittedName>
        <fullName evidence="1">Uncharacterized protein</fullName>
    </submittedName>
</protein>
<organism evidence="1 2">
    <name type="scientific">Sphingobium yanoikuyae ATCC 51230</name>
    <dbReference type="NCBI Taxonomy" id="883163"/>
    <lineage>
        <taxon>Bacteria</taxon>
        <taxon>Pseudomonadati</taxon>
        <taxon>Pseudomonadota</taxon>
        <taxon>Alphaproteobacteria</taxon>
        <taxon>Sphingomonadales</taxon>
        <taxon>Sphingomonadaceae</taxon>
        <taxon>Sphingobium</taxon>
    </lineage>
</organism>
<accession>K9CMV4</accession>
<name>K9CMV4_SPHYA</name>
<dbReference type="Proteomes" id="UP000009887">
    <property type="component" value="Unassembled WGS sequence"/>
</dbReference>
<evidence type="ECO:0000313" key="2">
    <source>
        <dbReference type="Proteomes" id="UP000009887"/>
    </source>
</evidence>
<reference evidence="1 2" key="1">
    <citation type="submission" date="2012-09" db="EMBL/GenBank/DDBJ databases">
        <title>The Genome Sequence of Sphingobium yanoikuyae ATCC 51230.</title>
        <authorList>
            <consortium name="The Broad Institute Genome Sequencing Platform"/>
            <person name="Earl A."/>
            <person name="Ward D."/>
            <person name="Feldgarden M."/>
            <person name="Gevers D."/>
            <person name="Huys G."/>
            <person name="Walker B."/>
            <person name="Young S.K."/>
            <person name="Zeng Q."/>
            <person name="Gargeya S."/>
            <person name="Fitzgerald M."/>
            <person name="Haas B."/>
            <person name="Abouelleil A."/>
            <person name="Alvarado L."/>
            <person name="Arachchi H.M."/>
            <person name="Berlin A.M."/>
            <person name="Chapman S.B."/>
            <person name="Goldberg J."/>
            <person name="Griggs A."/>
            <person name="Gujja S."/>
            <person name="Hansen M."/>
            <person name="Howarth C."/>
            <person name="Imamovic A."/>
            <person name="Larimer J."/>
            <person name="McCowen C."/>
            <person name="Montmayeur A."/>
            <person name="Murphy C."/>
            <person name="Neiman D."/>
            <person name="Pearson M."/>
            <person name="Priest M."/>
            <person name="Roberts A."/>
            <person name="Saif S."/>
            <person name="Shea T."/>
            <person name="Sisk P."/>
            <person name="Sykes S."/>
            <person name="Wortman J."/>
            <person name="Nusbaum C."/>
            <person name="Birren B."/>
        </authorList>
    </citation>
    <scope>NUCLEOTIDE SEQUENCE [LARGE SCALE GENOMIC DNA]</scope>
    <source>
        <strain evidence="1 2">ATCC 51230</strain>
    </source>
</reference>